<evidence type="ECO:0000256" key="3">
    <source>
        <dbReference type="ARBA" id="ARBA00022553"/>
    </source>
</evidence>
<dbReference type="HOGENOM" id="CLU_002360_3_1_3"/>
<feature type="transmembrane region" description="Helical" evidence="11">
    <location>
        <begin position="822"/>
        <end position="840"/>
    </location>
</feature>
<evidence type="ECO:0000256" key="2">
    <source>
        <dbReference type="ARBA" id="ARBA00005675"/>
    </source>
</evidence>
<dbReference type="InterPro" id="IPR001757">
    <property type="entry name" value="P_typ_ATPase"/>
</dbReference>
<dbReference type="GO" id="GO:0030007">
    <property type="term" value="P:intracellular potassium ion homeostasis"/>
    <property type="evidence" value="ECO:0007669"/>
    <property type="project" value="TreeGrafter"/>
</dbReference>
<feature type="transmembrane region" description="Helical" evidence="11">
    <location>
        <begin position="92"/>
        <end position="108"/>
    </location>
</feature>
<dbReference type="PRINTS" id="PR00120">
    <property type="entry name" value="HATPASE"/>
</dbReference>
<evidence type="ECO:0000256" key="11">
    <source>
        <dbReference type="SAM" id="Phobius"/>
    </source>
</evidence>
<dbReference type="SFLD" id="SFLDS00003">
    <property type="entry name" value="Haloacid_Dehalogenase"/>
    <property type="match status" value="1"/>
</dbReference>
<dbReference type="PANTHER" id="PTHR43294:SF20">
    <property type="entry name" value="P-TYPE ATPASE"/>
    <property type="match status" value="1"/>
</dbReference>
<dbReference type="InterPro" id="IPR008250">
    <property type="entry name" value="ATPase_P-typ_transduc_dom_A_sf"/>
</dbReference>
<accession>K9TDE3</accession>
<organism evidence="13 14">
    <name type="scientific">Oscillatoria acuminata PCC 6304</name>
    <dbReference type="NCBI Taxonomy" id="56110"/>
    <lineage>
        <taxon>Bacteria</taxon>
        <taxon>Bacillati</taxon>
        <taxon>Cyanobacteriota</taxon>
        <taxon>Cyanophyceae</taxon>
        <taxon>Oscillatoriophycideae</taxon>
        <taxon>Oscillatoriales</taxon>
        <taxon>Oscillatoriaceae</taxon>
        <taxon>Oscillatoria</taxon>
    </lineage>
</organism>
<dbReference type="SUPFAM" id="SSF81665">
    <property type="entry name" value="Calcium ATPase, transmembrane domain M"/>
    <property type="match status" value="1"/>
</dbReference>
<dbReference type="Gene3D" id="3.40.50.1000">
    <property type="entry name" value="HAD superfamily/HAD-like"/>
    <property type="match status" value="1"/>
</dbReference>
<dbReference type="InterPro" id="IPR023299">
    <property type="entry name" value="ATPase_P-typ_cyto_dom_N"/>
</dbReference>
<dbReference type="GO" id="GO:0005886">
    <property type="term" value="C:plasma membrane"/>
    <property type="evidence" value="ECO:0007669"/>
    <property type="project" value="TreeGrafter"/>
</dbReference>
<dbReference type="InterPro" id="IPR044492">
    <property type="entry name" value="P_typ_ATPase_HD_dom"/>
</dbReference>
<dbReference type="InterPro" id="IPR023214">
    <property type="entry name" value="HAD_sf"/>
</dbReference>
<feature type="domain" description="Cation-transporting P-type ATPase N-terminal" evidence="12">
    <location>
        <begin position="14"/>
        <end position="88"/>
    </location>
</feature>
<proteinExistence type="inferred from homology"/>
<dbReference type="SUPFAM" id="SSF81653">
    <property type="entry name" value="Calcium ATPase, transduction domain A"/>
    <property type="match status" value="1"/>
</dbReference>
<reference evidence="13 14" key="1">
    <citation type="submission" date="2012-06" db="EMBL/GenBank/DDBJ databases">
        <title>Finished chromosome of genome of Oscillatoria acuminata PCC 6304.</title>
        <authorList>
            <consortium name="US DOE Joint Genome Institute"/>
            <person name="Gugger M."/>
            <person name="Coursin T."/>
            <person name="Rippka R."/>
            <person name="Tandeau De Marsac N."/>
            <person name="Huntemann M."/>
            <person name="Wei C.-L."/>
            <person name="Han J."/>
            <person name="Detter J.C."/>
            <person name="Han C."/>
            <person name="Tapia R."/>
            <person name="Davenport K."/>
            <person name="Daligault H."/>
            <person name="Erkkila T."/>
            <person name="Gu W."/>
            <person name="Munk A.C.C."/>
            <person name="Teshima H."/>
            <person name="Xu Y."/>
            <person name="Chain P."/>
            <person name="Chen A."/>
            <person name="Krypides N."/>
            <person name="Mavromatis K."/>
            <person name="Markowitz V."/>
            <person name="Szeto E."/>
            <person name="Ivanova N."/>
            <person name="Mikhailova N."/>
            <person name="Ovchinnikova G."/>
            <person name="Pagani I."/>
            <person name="Pati A."/>
            <person name="Goodwin L."/>
            <person name="Peters L."/>
            <person name="Pitluck S."/>
            <person name="Woyke T."/>
            <person name="Kerfeld C."/>
        </authorList>
    </citation>
    <scope>NUCLEOTIDE SEQUENCE [LARGE SCALE GENOMIC DNA]</scope>
    <source>
        <strain evidence="13 14">PCC 6304</strain>
    </source>
</reference>
<dbReference type="PROSITE" id="PS00154">
    <property type="entry name" value="ATPASE_E1_E2"/>
    <property type="match status" value="1"/>
</dbReference>
<name>K9TDE3_9CYAN</name>
<dbReference type="InterPro" id="IPR006068">
    <property type="entry name" value="ATPase_P-typ_cation-transptr_C"/>
</dbReference>
<dbReference type="GO" id="GO:1990573">
    <property type="term" value="P:potassium ion import across plasma membrane"/>
    <property type="evidence" value="ECO:0007669"/>
    <property type="project" value="TreeGrafter"/>
</dbReference>
<keyword evidence="9 11" id="KW-1133">Transmembrane helix</keyword>
<evidence type="ECO:0000313" key="13">
    <source>
        <dbReference type="EMBL" id="AFY80433.1"/>
    </source>
</evidence>
<evidence type="ECO:0000256" key="6">
    <source>
        <dbReference type="ARBA" id="ARBA00022840"/>
    </source>
</evidence>
<evidence type="ECO:0000313" key="14">
    <source>
        <dbReference type="Proteomes" id="UP000010367"/>
    </source>
</evidence>
<dbReference type="SUPFAM" id="SSF81660">
    <property type="entry name" value="Metal cation-transporting ATPase, ATP-binding domain N"/>
    <property type="match status" value="1"/>
</dbReference>
<feature type="transmembrane region" description="Helical" evidence="11">
    <location>
        <begin position="791"/>
        <end position="810"/>
    </location>
</feature>
<keyword evidence="6" id="KW-0067">ATP-binding</keyword>
<dbReference type="AlphaFoldDB" id="K9TDE3"/>
<dbReference type="Pfam" id="PF00690">
    <property type="entry name" value="Cation_ATPase_N"/>
    <property type="match status" value="1"/>
</dbReference>
<dbReference type="SFLD" id="SFLDG00002">
    <property type="entry name" value="C1.7:_P-type_atpase_like"/>
    <property type="match status" value="1"/>
</dbReference>
<dbReference type="GO" id="GO:0005391">
    <property type="term" value="F:P-type sodium:potassium-exchanging transporter activity"/>
    <property type="evidence" value="ECO:0007669"/>
    <property type="project" value="TreeGrafter"/>
</dbReference>
<dbReference type="InterPro" id="IPR018303">
    <property type="entry name" value="ATPase_P-typ_P_site"/>
</dbReference>
<dbReference type="eggNOG" id="COG0474">
    <property type="taxonomic scope" value="Bacteria"/>
</dbReference>
<dbReference type="PATRIC" id="fig|56110.3.peg.837"/>
<feature type="transmembrane region" description="Helical" evidence="11">
    <location>
        <begin position="897"/>
        <end position="917"/>
    </location>
</feature>
<keyword evidence="10 11" id="KW-0472">Membrane</keyword>
<dbReference type="InterPro" id="IPR023298">
    <property type="entry name" value="ATPase_P-typ_TM_dom_sf"/>
</dbReference>
<dbReference type="InterPro" id="IPR004014">
    <property type="entry name" value="ATPase_P-typ_cation-transptr_N"/>
</dbReference>
<dbReference type="STRING" id="56110.Oscil6304_0694"/>
<dbReference type="GO" id="GO:0012505">
    <property type="term" value="C:endomembrane system"/>
    <property type="evidence" value="ECO:0007669"/>
    <property type="project" value="UniProtKB-SubCell"/>
</dbReference>
<dbReference type="OrthoDB" id="499468at2"/>
<sequence>MQTSNQPSELTSQEWHSLSEQEVANRLGSSKEAGLTTDLANQRLEQFGPNELTGKKAKPLWLKFLQQFNQPLILILLVAGAVKAFLEEWPNAWVIWGVTIINAIIGFLQEWKAEGAIAALSKSVTTEATLIREGNKRRISSTELVPGDLVLLNSGDKVPADLRLIHVRNLQIDESGLTGESVPVEKNSATLNPETALAERINMAYAGGLVTFGQARGLVVATGNNTETGKISQLIDQRTNLTTPLTRKFDKFSKVWMILVLGLGALTVAVAFHNAYNNEALETFRNVQPSIAGALEAAIALIVSAIPEGLPAVVTVTLAVGVNRMARRHAIVRKLPAVETLGGATVICSDKTGTLTENQMTVQEIHAGGQKYFVTGQGYAAEGEISFNDSPVDFQQNPILLECLRAGLLCNDSHIEEKEGNLVVVGDPTEGALIVAANKAGLTQDAIAEELPKRDVIPFESEFQYMATLHDTPNGPTIYVKGSVESLLKRCTQIFDSQGEVISLDADALHEEVESMAEKGLRVLAFAKKSINPGRQNIDRPDIDEGLIFMGLQGMIDPPRPEAIAAVAACQNAGIQVKMITGDHATTAAAIARRMGMEKNGQVQAFTGTQIGEMDDQTLANNLEDSVVFARVAPEQKLRLVEALQARGEIVAMTGDGVNDAPALKQADVGIAMGGAGTEVAKESADMILTDDNFASIEAAVEEGRTVYSNLVKAISFILPVNLGESMTVLLSVLLGRPLPIEALQILWLNMINSITMTVPLSFEPKSPRVMEKSPRNPSESLLSRDRIKRIAIIAIYNWIVIFGMFEWSLRTYPDHPEPLALARTIAVQSLVSGRIFYLLSISQLLPNLIAKMKGTLNSKVGASAIVAGIIGAIVLQILFSQVPLLNRIFQTAPLNLTQWLICLAVGLPMIPVALLVNRLDPPN</sequence>
<comment type="subcellular location">
    <subcellularLocation>
        <location evidence="1">Endomembrane system</location>
        <topology evidence="1">Multi-pass membrane protein</topology>
    </subcellularLocation>
</comment>
<gene>
    <name evidence="13" type="ORF">Oscil6304_0694</name>
</gene>
<dbReference type="InterPro" id="IPR050510">
    <property type="entry name" value="Cation_transp_ATPase_P-type"/>
</dbReference>
<keyword evidence="3" id="KW-0597">Phosphoprotein</keyword>
<dbReference type="KEGG" id="oac:Oscil6304_0694"/>
<keyword evidence="14" id="KW-1185">Reference proteome</keyword>
<keyword evidence="4 11" id="KW-0812">Transmembrane</keyword>
<dbReference type="Gene3D" id="3.40.1110.10">
    <property type="entry name" value="Calcium-transporting ATPase, cytoplasmic domain N"/>
    <property type="match status" value="1"/>
</dbReference>
<dbReference type="RefSeq" id="WP_015147083.1">
    <property type="nucleotide sequence ID" value="NC_019693.1"/>
</dbReference>
<dbReference type="GO" id="GO:0036376">
    <property type="term" value="P:sodium ion export across plasma membrane"/>
    <property type="evidence" value="ECO:0007669"/>
    <property type="project" value="TreeGrafter"/>
</dbReference>
<dbReference type="Gene3D" id="1.20.1110.10">
    <property type="entry name" value="Calcium-transporting ATPase, transmembrane domain"/>
    <property type="match status" value="1"/>
</dbReference>
<evidence type="ECO:0000256" key="7">
    <source>
        <dbReference type="ARBA" id="ARBA00022842"/>
    </source>
</evidence>
<dbReference type="Pfam" id="PF13246">
    <property type="entry name" value="Cation_ATPase"/>
    <property type="match status" value="1"/>
</dbReference>
<comment type="similarity">
    <text evidence="2">Belongs to the cation transport ATPase (P-type) (TC 3.A.3) family. Type IIA subfamily.</text>
</comment>
<keyword evidence="5" id="KW-0547">Nucleotide-binding</keyword>
<dbReference type="Pfam" id="PF08282">
    <property type="entry name" value="Hydrolase_3"/>
    <property type="match status" value="1"/>
</dbReference>
<dbReference type="GO" id="GO:1902600">
    <property type="term" value="P:proton transmembrane transport"/>
    <property type="evidence" value="ECO:0007669"/>
    <property type="project" value="TreeGrafter"/>
</dbReference>
<feature type="transmembrane region" description="Helical" evidence="11">
    <location>
        <begin position="861"/>
        <end position="885"/>
    </location>
</feature>
<dbReference type="FunFam" id="2.70.150.10:FF:000160">
    <property type="entry name" value="Sarcoplasmic/endoplasmic reticulum calcium ATPase 1"/>
    <property type="match status" value="1"/>
</dbReference>
<evidence type="ECO:0000256" key="10">
    <source>
        <dbReference type="ARBA" id="ARBA00023136"/>
    </source>
</evidence>
<dbReference type="GO" id="GO:0006883">
    <property type="term" value="P:intracellular sodium ion homeostasis"/>
    <property type="evidence" value="ECO:0007669"/>
    <property type="project" value="TreeGrafter"/>
</dbReference>
<evidence type="ECO:0000256" key="5">
    <source>
        <dbReference type="ARBA" id="ARBA00022741"/>
    </source>
</evidence>
<dbReference type="FunFam" id="3.40.50.1000:FF:000001">
    <property type="entry name" value="Phospholipid-transporting ATPase IC"/>
    <property type="match status" value="1"/>
</dbReference>
<dbReference type="Pfam" id="PF00689">
    <property type="entry name" value="Cation_ATPase_C"/>
    <property type="match status" value="1"/>
</dbReference>
<evidence type="ECO:0000256" key="1">
    <source>
        <dbReference type="ARBA" id="ARBA00004127"/>
    </source>
</evidence>
<evidence type="ECO:0000256" key="9">
    <source>
        <dbReference type="ARBA" id="ARBA00022989"/>
    </source>
</evidence>
<feature type="transmembrane region" description="Helical" evidence="11">
    <location>
        <begin position="68"/>
        <end position="86"/>
    </location>
</feature>
<feature type="transmembrane region" description="Helical" evidence="11">
    <location>
        <begin position="297"/>
        <end position="320"/>
    </location>
</feature>
<dbReference type="InParanoid" id="K9TDE3"/>
<evidence type="ECO:0000256" key="4">
    <source>
        <dbReference type="ARBA" id="ARBA00022692"/>
    </source>
</evidence>
<dbReference type="InterPro" id="IPR036412">
    <property type="entry name" value="HAD-like_sf"/>
</dbReference>
<dbReference type="PANTHER" id="PTHR43294">
    <property type="entry name" value="SODIUM/POTASSIUM-TRANSPORTING ATPASE SUBUNIT ALPHA"/>
    <property type="match status" value="1"/>
</dbReference>
<dbReference type="FunCoup" id="K9TDE3">
    <property type="interactions" value="311"/>
</dbReference>
<dbReference type="SFLD" id="SFLDF00027">
    <property type="entry name" value="p-type_atpase"/>
    <property type="match status" value="1"/>
</dbReference>
<dbReference type="SMART" id="SM00831">
    <property type="entry name" value="Cation_ATPase_N"/>
    <property type="match status" value="1"/>
</dbReference>
<dbReference type="EMBL" id="CP003607">
    <property type="protein sequence ID" value="AFY80433.1"/>
    <property type="molecule type" value="Genomic_DNA"/>
</dbReference>
<feature type="transmembrane region" description="Helical" evidence="11">
    <location>
        <begin position="255"/>
        <end position="277"/>
    </location>
</feature>
<dbReference type="Proteomes" id="UP000010367">
    <property type="component" value="Chromosome"/>
</dbReference>
<evidence type="ECO:0000259" key="12">
    <source>
        <dbReference type="SMART" id="SM00831"/>
    </source>
</evidence>
<keyword evidence="7" id="KW-0460">Magnesium</keyword>
<dbReference type="PRINTS" id="PR00119">
    <property type="entry name" value="CATATPASE"/>
</dbReference>
<dbReference type="NCBIfam" id="TIGR01494">
    <property type="entry name" value="ATPase_P-type"/>
    <property type="match status" value="2"/>
</dbReference>
<dbReference type="GO" id="GO:0005524">
    <property type="term" value="F:ATP binding"/>
    <property type="evidence" value="ECO:0007669"/>
    <property type="project" value="UniProtKB-KW"/>
</dbReference>
<dbReference type="GO" id="GO:0016887">
    <property type="term" value="F:ATP hydrolysis activity"/>
    <property type="evidence" value="ECO:0007669"/>
    <property type="project" value="InterPro"/>
</dbReference>
<dbReference type="InterPro" id="IPR059000">
    <property type="entry name" value="ATPase_P-type_domA"/>
</dbReference>
<dbReference type="SUPFAM" id="SSF56784">
    <property type="entry name" value="HAD-like"/>
    <property type="match status" value="1"/>
</dbReference>
<evidence type="ECO:0000256" key="8">
    <source>
        <dbReference type="ARBA" id="ARBA00022967"/>
    </source>
</evidence>
<keyword evidence="8" id="KW-1278">Translocase</keyword>
<dbReference type="Pfam" id="PF00122">
    <property type="entry name" value="E1-E2_ATPase"/>
    <property type="match status" value="1"/>
</dbReference>
<dbReference type="Gene3D" id="2.70.150.10">
    <property type="entry name" value="Calcium-transporting ATPase, cytoplasmic transduction domain A"/>
    <property type="match status" value="1"/>
</dbReference>
<protein>
    <submittedName>
        <fullName evidence="13">P-type ATPase, translocating</fullName>
    </submittedName>
</protein>
<dbReference type="FunFam" id="3.40.50.1000:FF:000028">
    <property type="entry name" value="Calcium-transporting P-type ATPase, putative"/>
    <property type="match status" value="1"/>
</dbReference>